<dbReference type="Pfam" id="PF09107">
    <property type="entry name" value="WHD_3rd_SelB"/>
    <property type="match status" value="1"/>
</dbReference>
<protein>
    <recommendedName>
        <fullName evidence="1">Elongation factor SelB fourth winged-helix domain-containing protein</fullName>
    </recommendedName>
</protein>
<dbReference type="SUPFAM" id="SSF46785">
    <property type="entry name" value="Winged helix' DNA-binding domain"/>
    <property type="match status" value="1"/>
</dbReference>
<dbReference type="GO" id="GO:0005525">
    <property type="term" value="F:GTP binding"/>
    <property type="evidence" value="ECO:0007669"/>
    <property type="project" value="InterPro"/>
</dbReference>
<name>A0A382XMU7_9ZZZZ</name>
<gene>
    <name evidence="2" type="ORF">METZ01_LOCUS425028</name>
</gene>
<feature type="domain" description="Elongation factor SelB fourth winged-helix" evidence="1">
    <location>
        <begin position="97"/>
        <end position="142"/>
    </location>
</feature>
<accession>A0A382XMU7</accession>
<feature type="non-terminal residue" evidence="2">
    <location>
        <position position="1"/>
    </location>
</feature>
<dbReference type="Gene3D" id="1.10.10.10">
    <property type="entry name" value="Winged helix-like DNA-binding domain superfamily/Winged helix DNA-binding domain"/>
    <property type="match status" value="2"/>
</dbReference>
<dbReference type="GO" id="GO:0005737">
    <property type="term" value="C:cytoplasm"/>
    <property type="evidence" value="ECO:0007669"/>
    <property type="project" value="InterPro"/>
</dbReference>
<dbReference type="InterPro" id="IPR036390">
    <property type="entry name" value="WH_DNA-bd_sf"/>
</dbReference>
<dbReference type="AlphaFoldDB" id="A0A382XMU7"/>
<dbReference type="EMBL" id="UINC01168898">
    <property type="protein sequence ID" value="SVD72174.1"/>
    <property type="molecule type" value="Genomic_DNA"/>
</dbReference>
<proteinExistence type="predicted"/>
<dbReference type="InterPro" id="IPR015191">
    <property type="entry name" value="SelB_WHD4"/>
</dbReference>
<evidence type="ECO:0000313" key="2">
    <source>
        <dbReference type="EMBL" id="SVD72174.1"/>
    </source>
</evidence>
<dbReference type="GO" id="GO:0003723">
    <property type="term" value="F:RNA binding"/>
    <property type="evidence" value="ECO:0007669"/>
    <property type="project" value="InterPro"/>
</dbReference>
<dbReference type="InterPro" id="IPR036388">
    <property type="entry name" value="WH-like_DNA-bd_sf"/>
</dbReference>
<dbReference type="GO" id="GO:0003746">
    <property type="term" value="F:translation elongation factor activity"/>
    <property type="evidence" value="ECO:0007669"/>
    <property type="project" value="InterPro"/>
</dbReference>
<organism evidence="2">
    <name type="scientific">marine metagenome</name>
    <dbReference type="NCBI Taxonomy" id="408172"/>
    <lineage>
        <taxon>unclassified sequences</taxon>
        <taxon>metagenomes</taxon>
        <taxon>ecological metagenomes</taxon>
    </lineage>
</organism>
<dbReference type="GO" id="GO:0001514">
    <property type="term" value="P:selenocysteine incorporation"/>
    <property type="evidence" value="ECO:0007669"/>
    <property type="project" value="InterPro"/>
</dbReference>
<reference evidence="2" key="1">
    <citation type="submission" date="2018-05" db="EMBL/GenBank/DDBJ databases">
        <authorList>
            <person name="Lanie J.A."/>
            <person name="Ng W.-L."/>
            <person name="Kazmierczak K.M."/>
            <person name="Andrzejewski T.M."/>
            <person name="Davidsen T.M."/>
            <person name="Wayne K.J."/>
            <person name="Tettelin H."/>
            <person name="Glass J.I."/>
            <person name="Rusch D."/>
            <person name="Podicherti R."/>
            <person name="Tsui H.-C.T."/>
            <person name="Winkler M.E."/>
        </authorList>
    </citation>
    <scope>NUCLEOTIDE SEQUENCE</scope>
</reference>
<sequence>KSQIVKDGNLIRLSSHEIAFSTQEEVIKLRIEKIFSEAKLNTPNMAEVIEQLSDYPVRAINETFYALVNLGRLVKIQEEIFVHKDAIEQIENLLIGYLEKHDIITVAEFRELAQTSRKYAVPFLEFCDGVGLTVRNGNHRRLRKNR</sequence>
<evidence type="ECO:0000259" key="1">
    <source>
        <dbReference type="Pfam" id="PF09107"/>
    </source>
</evidence>